<dbReference type="CDD" id="cd17574">
    <property type="entry name" value="REC_OmpR"/>
    <property type="match status" value="1"/>
</dbReference>
<organism evidence="4 5">
    <name type="scientific">Candidatus Wolfebacteria bacterium RIFCSPHIGHO2_01_FULL_48_22</name>
    <dbReference type="NCBI Taxonomy" id="1802555"/>
    <lineage>
        <taxon>Bacteria</taxon>
        <taxon>Candidatus Wolfeibacteriota</taxon>
    </lineage>
</organism>
<dbReference type="InterPro" id="IPR011006">
    <property type="entry name" value="CheY-like_superfamily"/>
</dbReference>
<gene>
    <name evidence="4" type="ORF">A2755_02480</name>
</gene>
<dbReference type="STRING" id="1802555.A2755_02480"/>
<evidence type="ECO:0000256" key="2">
    <source>
        <dbReference type="PROSITE-ProRule" id="PRU00169"/>
    </source>
</evidence>
<dbReference type="SMART" id="SM00448">
    <property type="entry name" value="REC"/>
    <property type="match status" value="1"/>
</dbReference>
<proteinExistence type="predicted"/>
<protein>
    <recommendedName>
        <fullName evidence="3">Response regulatory domain-containing protein</fullName>
    </recommendedName>
</protein>
<comment type="caution">
    <text evidence="4">The sequence shown here is derived from an EMBL/GenBank/DDBJ whole genome shotgun (WGS) entry which is preliminary data.</text>
</comment>
<dbReference type="GO" id="GO:0000160">
    <property type="term" value="P:phosphorelay signal transduction system"/>
    <property type="evidence" value="ECO:0007669"/>
    <property type="project" value="InterPro"/>
</dbReference>
<dbReference type="Gene3D" id="3.40.50.2300">
    <property type="match status" value="1"/>
</dbReference>
<name>A0A1F8DTS8_9BACT</name>
<dbReference type="PANTHER" id="PTHR44591">
    <property type="entry name" value="STRESS RESPONSE REGULATOR PROTEIN 1"/>
    <property type="match status" value="1"/>
</dbReference>
<accession>A0A1F8DTS8</accession>
<feature type="domain" description="Response regulatory" evidence="3">
    <location>
        <begin position="7"/>
        <end position="123"/>
    </location>
</feature>
<evidence type="ECO:0000313" key="5">
    <source>
        <dbReference type="Proteomes" id="UP000177029"/>
    </source>
</evidence>
<evidence type="ECO:0000256" key="1">
    <source>
        <dbReference type="ARBA" id="ARBA00022553"/>
    </source>
</evidence>
<dbReference type="AlphaFoldDB" id="A0A1F8DTS8"/>
<dbReference type="InterPro" id="IPR050595">
    <property type="entry name" value="Bact_response_regulator"/>
</dbReference>
<keyword evidence="1 2" id="KW-0597">Phosphoprotein</keyword>
<evidence type="ECO:0000259" key="3">
    <source>
        <dbReference type="PROSITE" id="PS50110"/>
    </source>
</evidence>
<sequence length="128" mass="14463">MEDTKKKILLIEDDPFLSSLLKNRFSKEGLEVMYAKDGQEAVTILKDASPDVILLDLILPKKSGFEVMEAIRQDPQLRDAPIIIISNLGQPEDMQKGQELGAVEYFVKAKTSIDDLVKNVLEFLTKRQ</sequence>
<dbReference type="PROSITE" id="PS50110">
    <property type="entry name" value="RESPONSE_REGULATORY"/>
    <property type="match status" value="1"/>
</dbReference>
<dbReference type="Pfam" id="PF00072">
    <property type="entry name" value="Response_reg"/>
    <property type="match status" value="1"/>
</dbReference>
<dbReference type="Proteomes" id="UP000177029">
    <property type="component" value="Unassembled WGS sequence"/>
</dbReference>
<dbReference type="PANTHER" id="PTHR44591:SF3">
    <property type="entry name" value="RESPONSE REGULATORY DOMAIN-CONTAINING PROTEIN"/>
    <property type="match status" value="1"/>
</dbReference>
<reference evidence="4 5" key="1">
    <citation type="journal article" date="2016" name="Nat. Commun.">
        <title>Thousands of microbial genomes shed light on interconnected biogeochemical processes in an aquifer system.</title>
        <authorList>
            <person name="Anantharaman K."/>
            <person name="Brown C.T."/>
            <person name="Hug L.A."/>
            <person name="Sharon I."/>
            <person name="Castelle C.J."/>
            <person name="Probst A.J."/>
            <person name="Thomas B.C."/>
            <person name="Singh A."/>
            <person name="Wilkins M.J."/>
            <person name="Karaoz U."/>
            <person name="Brodie E.L."/>
            <person name="Williams K.H."/>
            <person name="Hubbard S.S."/>
            <person name="Banfield J.F."/>
        </authorList>
    </citation>
    <scope>NUCLEOTIDE SEQUENCE [LARGE SCALE GENOMIC DNA]</scope>
</reference>
<dbReference type="EMBL" id="MGIP01000011">
    <property type="protein sequence ID" value="OGM91245.1"/>
    <property type="molecule type" value="Genomic_DNA"/>
</dbReference>
<feature type="modified residue" description="4-aspartylphosphate" evidence="2">
    <location>
        <position position="56"/>
    </location>
</feature>
<evidence type="ECO:0000313" key="4">
    <source>
        <dbReference type="EMBL" id="OGM91245.1"/>
    </source>
</evidence>
<dbReference type="SUPFAM" id="SSF52172">
    <property type="entry name" value="CheY-like"/>
    <property type="match status" value="1"/>
</dbReference>
<dbReference type="InterPro" id="IPR001789">
    <property type="entry name" value="Sig_transdc_resp-reg_receiver"/>
</dbReference>